<gene>
    <name evidence="1" type="ORF">CLV33_1067</name>
</gene>
<protein>
    <submittedName>
        <fullName evidence="1">Uncharacterized protein</fullName>
    </submittedName>
</protein>
<name>A0A362XAX1_9FLAO</name>
<organism evidence="1 2">
    <name type="scientific">Jejuia pallidilutea</name>
    <dbReference type="NCBI Taxonomy" id="504487"/>
    <lineage>
        <taxon>Bacteria</taxon>
        <taxon>Pseudomonadati</taxon>
        <taxon>Bacteroidota</taxon>
        <taxon>Flavobacteriia</taxon>
        <taxon>Flavobacteriales</taxon>
        <taxon>Flavobacteriaceae</taxon>
        <taxon>Jejuia</taxon>
    </lineage>
</organism>
<evidence type="ECO:0000313" key="1">
    <source>
        <dbReference type="EMBL" id="PQV47688.1"/>
    </source>
</evidence>
<dbReference type="AlphaFoldDB" id="A0A362XAX1"/>
<reference evidence="1 2" key="1">
    <citation type="submission" date="2018-02" db="EMBL/GenBank/DDBJ databases">
        <title>Genomic Encyclopedia of Archaeal and Bacterial Type Strains, Phase II (KMG-II): from individual species to whole genera.</title>
        <authorList>
            <person name="Goeker M."/>
        </authorList>
    </citation>
    <scope>NUCLEOTIDE SEQUENCE [LARGE SCALE GENOMIC DNA]</scope>
    <source>
        <strain evidence="1 2">DSM 21165</strain>
    </source>
</reference>
<accession>A0A362XAX1</accession>
<proteinExistence type="predicted"/>
<sequence>MGEDIKITSLTKEELRDAIANNTYWSTDTKNIPFSKSKASWVLRNDRIDNNDVCAIIGTENQTVISFIFLVPDFIKTKSGTEKIFWSRRWWISDKYKDSILPTYTMSIAMNAVNNKAVVKFLGKDIEAYYRKQPFTEFAHRTRYYIIFNLDANILLSKISSLKHIKGVVKAIDSVSLSFVSVFNAFKTKKNTKPLTYEYVSCIDENLWQFLSPFCEKDLIPKSKAYISWQIDNNQYTNAPIRDKYPHNCLLSTIYKRVYNISYIIKKEGHIIGFTSFLVRGKEAMVRYFIVKDEYLEACADALMENVIQTKATNLQTENETLGKYIKKKFVNLYTDKRKLYALAHNAMNIDFENAVINDRDGNFA</sequence>
<dbReference type="Proteomes" id="UP000251545">
    <property type="component" value="Unassembled WGS sequence"/>
</dbReference>
<dbReference type="EMBL" id="PVEO01000006">
    <property type="protein sequence ID" value="PQV47688.1"/>
    <property type="molecule type" value="Genomic_DNA"/>
</dbReference>
<evidence type="ECO:0000313" key="2">
    <source>
        <dbReference type="Proteomes" id="UP000251545"/>
    </source>
</evidence>
<comment type="caution">
    <text evidence="1">The sequence shown here is derived from an EMBL/GenBank/DDBJ whole genome shotgun (WGS) entry which is preliminary data.</text>
</comment>
<dbReference type="RefSeq" id="WP_105473917.1">
    <property type="nucleotide sequence ID" value="NZ_PVEO01000006.1"/>
</dbReference>